<dbReference type="InterPro" id="IPR033949">
    <property type="entry name" value="CobQ_GATase1"/>
</dbReference>
<dbReference type="InterPro" id="IPR002586">
    <property type="entry name" value="CobQ/CobB/MinD/ParA_Nub-bd_dom"/>
</dbReference>
<dbReference type="Pfam" id="PF07685">
    <property type="entry name" value="GATase_3"/>
    <property type="match status" value="1"/>
</dbReference>
<dbReference type="HOGENOM" id="CLU_019250_2_2_9"/>
<feature type="active site" description="Nucleophile" evidence="4">
    <location>
        <position position="331"/>
    </location>
</feature>
<dbReference type="Gene3D" id="3.40.50.300">
    <property type="entry name" value="P-loop containing nucleotide triphosphate hydrolases"/>
    <property type="match status" value="1"/>
</dbReference>
<comment type="function">
    <text evidence="4">Catalyzes amidations at positions B, D, E, and G on adenosylcobyrinic A,C-diamide. NH(2) groups are provided by glutamine, and one molecule of ATP is hydrogenolyzed for each amidation.</text>
</comment>
<dbReference type="GO" id="GO:0009236">
    <property type="term" value="P:cobalamin biosynthetic process"/>
    <property type="evidence" value="ECO:0007669"/>
    <property type="project" value="UniProtKB-UniRule"/>
</dbReference>
<evidence type="ECO:0000259" key="6">
    <source>
        <dbReference type="Pfam" id="PF07685"/>
    </source>
</evidence>
<protein>
    <recommendedName>
        <fullName evidence="4">Cobyric acid synthase</fullName>
    </recommendedName>
</protein>
<name>D9SNZ0_CLOC7</name>
<dbReference type="EMBL" id="CP002160">
    <property type="protein sequence ID" value="ADL51955.1"/>
    <property type="molecule type" value="Genomic_DNA"/>
</dbReference>
<dbReference type="SUPFAM" id="SSF52540">
    <property type="entry name" value="P-loop containing nucleoside triphosphate hydrolases"/>
    <property type="match status" value="1"/>
</dbReference>
<dbReference type="CDD" id="cd05389">
    <property type="entry name" value="CobQ_N"/>
    <property type="match status" value="1"/>
</dbReference>
<sequence>MSAKAIMIQGTMSNSGKTFITAGLCRVFMQDGYKVAPFKSQNMALNSYITSDGLEIGRAQAMQAEAAGIEPKVTMNPILLKPTSTMGSQVIVNGEVMGNMKASDYFRNKTNLIPEVKKAYDSLTEEYDIIVIEGAGSPAEINLKENDIVNMGMAKMANAPVLLVADIDRGGVFASVYGTIMLLEEEEKKMMKGVVINKFRGDVEILKPGLDMLEEKVHVPVVGVVPYESIYIDDEDSLSERLTKYSIKEGIDIAIIKLPHISNFTDFNVLELFKEVSLRYVRNKSELGKPDLIILPGTKNTMADLSYLRESGLEGTILRLVNEGTKIIGICGGFQILGKELHDPLNIEHGGSMRGMGLLDISTTFEKSKVRTRTRGYWAKTEDIYEVYNKEISGYEIHMGGTKNLGTAKAIITLEDGRIDGYGNENLSVWGSYLHGIFDNEELTKSIIKTLMNEKGITSEENNLSLKDYKEEQYNKLADLIRNSIDMKKVYEILEEGV</sequence>
<dbReference type="PANTHER" id="PTHR21343:SF1">
    <property type="entry name" value="COBYRIC ACID SYNTHASE"/>
    <property type="match status" value="1"/>
</dbReference>
<dbReference type="HAMAP" id="MF_00028">
    <property type="entry name" value="CobQ"/>
    <property type="match status" value="1"/>
</dbReference>
<keyword evidence="8" id="KW-1185">Reference proteome</keyword>
<keyword evidence="3 4" id="KW-0315">Glutamine amidotransferase</keyword>
<dbReference type="OrthoDB" id="9808302at2"/>
<dbReference type="PANTHER" id="PTHR21343">
    <property type="entry name" value="DETHIOBIOTIN SYNTHETASE"/>
    <property type="match status" value="1"/>
</dbReference>
<comment type="similarity">
    <text evidence="4">Belongs to the CobB/CobQ family. CobQ subfamily.</text>
</comment>
<evidence type="ECO:0000256" key="1">
    <source>
        <dbReference type="ARBA" id="ARBA00004953"/>
    </source>
</evidence>
<dbReference type="InterPro" id="IPR029062">
    <property type="entry name" value="Class_I_gatase-like"/>
</dbReference>
<dbReference type="GO" id="GO:0015420">
    <property type="term" value="F:ABC-type vitamin B12 transporter activity"/>
    <property type="evidence" value="ECO:0007669"/>
    <property type="project" value="UniProtKB-UniRule"/>
</dbReference>
<dbReference type="UniPathway" id="UPA00148"/>
<reference evidence="7 8" key="1">
    <citation type="submission" date="2010-08" db="EMBL/GenBank/DDBJ databases">
        <title>Complete sequence of Clostridium cellulovorans 743B.</title>
        <authorList>
            <consortium name="US DOE Joint Genome Institute"/>
            <person name="Lucas S."/>
            <person name="Copeland A."/>
            <person name="Lapidus A."/>
            <person name="Cheng J.-F."/>
            <person name="Bruce D."/>
            <person name="Goodwin L."/>
            <person name="Pitluck S."/>
            <person name="Chertkov O."/>
            <person name="Detter J.C."/>
            <person name="Han C."/>
            <person name="Tapia R."/>
            <person name="Land M."/>
            <person name="Hauser L."/>
            <person name="Chang Y.-J."/>
            <person name="Jeffries C."/>
            <person name="Kyrpides N."/>
            <person name="Ivanova N."/>
            <person name="Mikhailova N."/>
            <person name="Hemme C.L."/>
            <person name="Woyke T."/>
        </authorList>
    </citation>
    <scope>NUCLEOTIDE SEQUENCE [LARGE SCALE GENOMIC DNA]</scope>
    <source>
        <strain evidence="8">ATCC 35296 / DSM 3052 / OCM 3 / 743B</strain>
    </source>
</reference>
<evidence type="ECO:0000256" key="2">
    <source>
        <dbReference type="ARBA" id="ARBA00022573"/>
    </source>
</evidence>
<dbReference type="InterPro" id="IPR004459">
    <property type="entry name" value="CobQ_synth"/>
</dbReference>
<dbReference type="NCBIfam" id="NF001989">
    <property type="entry name" value="PRK00784.1"/>
    <property type="match status" value="1"/>
</dbReference>
<dbReference type="Gene3D" id="3.40.50.880">
    <property type="match status" value="1"/>
</dbReference>
<dbReference type="InterPro" id="IPR047045">
    <property type="entry name" value="CobQ_N"/>
</dbReference>
<dbReference type="Pfam" id="PF01656">
    <property type="entry name" value="CbiA"/>
    <property type="match status" value="1"/>
</dbReference>
<comment type="pathway">
    <text evidence="1 4">Cofactor biosynthesis; adenosylcobalamin biosynthesis.</text>
</comment>
<dbReference type="KEGG" id="ccb:Clocel_2215"/>
<feature type="domain" description="CobQ/CobB/MinD/ParA nucleotide binding" evidence="5">
    <location>
        <begin position="6"/>
        <end position="229"/>
    </location>
</feature>
<keyword evidence="2 4" id="KW-0169">Cobalamin biosynthesis</keyword>
<dbReference type="CDD" id="cd01750">
    <property type="entry name" value="GATase1_CobQ"/>
    <property type="match status" value="1"/>
</dbReference>
<dbReference type="NCBIfam" id="TIGR00313">
    <property type="entry name" value="cobQ"/>
    <property type="match status" value="1"/>
</dbReference>
<dbReference type="InterPro" id="IPR027417">
    <property type="entry name" value="P-loop_NTPase"/>
</dbReference>
<gene>
    <name evidence="4" type="primary">cobQ</name>
    <name evidence="7" type="ordered locus">Clocel_2215</name>
</gene>
<dbReference type="SUPFAM" id="SSF52317">
    <property type="entry name" value="Class I glutamine amidotransferase-like"/>
    <property type="match status" value="1"/>
</dbReference>
<dbReference type="eggNOG" id="COG1492">
    <property type="taxonomic scope" value="Bacteria"/>
</dbReference>
<evidence type="ECO:0000313" key="7">
    <source>
        <dbReference type="EMBL" id="ADL51955.1"/>
    </source>
</evidence>
<proteinExistence type="inferred from homology"/>
<evidence type="ECO:0000256" key="3">
    <source>
        <dbReference type="ARBA" id="ARBA00022962"/>
    </source>
</evidence>
<evidence type="ECO:0000256" key="4">
    <source>
        <dbReference type="HAMAP-Rule" id="MF_00028"/>
    </source>
</evidence>
<feature type="domain" description="CobB/CobQ-like glutamine amidotransferase" evidence="6">
    <location>
        <begin position="252"/>
        <end position="442"/>
    </location>
</feature>
<dbReference type="GO" id="GO:0003824">
    <property type="term" value="F:catalytic activity"/>
    <property type="evidence" value="ECO:0007669"/>
    <property type="project" value="InterPro"/>
</dbReference>
<evidence type="ECO:0000313" key="8">
    <source>
        <dbReference type="Proteomes" id="UP000002730"/>
    </source>
</evidence>
<dbReference type="STRING" id="573061.Clocel_2215"/>
<dbReference type="RefSeq" id="WP_010076819.1">
    <property type="nucleotide sequence ID" value="NC_014393.1"/>
</dbReference>
<accession>D9SNZ0</accession>
<feature type="active site" evidence="4">
    <location>
        <position position="435"/>
    </location>
</feature>
<dbReference type="PROSITE" id="PS51274">
    <property type="entry name" value="GATASE_COBBQ"/>
    <property type="match status" value="1"/>
</dbReference>
<evidence type="ECO:0000259" key="5">
    <source>
        <dbReference type="Pfam" id="PF01656"/>
    </source>
</evidence>
<organism evidence="7 8">
    <name type="scientific">Clostridium cellulovorans (strain ATCC 35296 / DSM 3052 / OCM 3 / 743B)</name>
    <dbReference type="NCBI Taxonomy" id="573061"/>
    <lineage>
        <taxon>Bacteria</taxon>
        <taxon>Bacillati</taxon>
        <taxon>Bacillota</taxon>
        <taxon>Clostridia</taxon>
        <taxon>Eubacteriales</taxon>
        <taxon>Clostridiaceae</taxon>
        <taxon>Clostridium</taxon>
    </lineage>
</organism>
<dbReference type="Proteomes" id="UP000002730">
    <property type="component" value="Chromosome"/>
</dbReference>
<dbReference type="AlphaFoldDB" id="D9SNZ0"/>
<dbReference type="InterPro" id="IPR011698">
    <property type="entry name" value="GATase_3"/>
</dbReference>